<evidence type="ECO:0000256" key="1">
    <source>
        <dbReference type="ARBA" id="ARBA00004123"/>
    </source>
</evidence>
<protein>
    <recommendedName>
        <fullName evidence="10">Exoribonuclease phosphorolytic domain-containing protein</fullName>
    </recommendedName>
</protein>
<dbReference type="GO" id="GO:0000176">
    <property type="term" value="C:nuclear exosome (RNase complex)"/>
    <property type="evidence" value="ECO:0007669"/>
    <property type="project" value="UniProtKB-ARBA"/>
</dbReference>
<name>A0A507ELJ5_9FUNG</name>
<feature type="domain" description="Exoribonuclease phosphorolytic" evidence="10">
    <location>
        <begin position="48"/>
        <end position="203"/>
    </location>
</feature>
<keyword evidence="7" id="KW-0694">RNA-binding</keyword>
<dbReference type="InterPro" id="IPR020568">
    <property type="entry name" value="Ribosomal_Su5_D2-typ_SF"/>
</dbReference>
<dbReference type="GO" id="GO:0000177">
    <property type="term" value="C:cytoplasmic exosome (RNase complex)"/>
    <property type="evidence" value="ECO:0007669"/>
    <property type="project" value="TreeGrafter"/>
</dbReference>
<evidence type="ECO:0000256" key="7">
    <source>
        <dbReference type="ARBA" id="ARBA00022884"/>
    </source>
</evidence>
<feature type="compositionally biased region" description="Basic and acidic residues" evidence="9">
    <location>
        <begin position="1"/>
        <end position="13"/>
    </location>
</feature>
<dbReference type="InterPro" id="IPR027408">
    <property type="entry name" value="PNPase/RNase_PH_dom_sf"/>
</dbReference>
<dbReference type="STRING" id="246404.A0A507ELJ5"/>
<gene>
    <name evidence="11" type="ORF">CcCBS67573_g08475</name>
</gene>
<evidence type="ECO:0000313" key="12">
    <source>
        <dbReference type="Proteomes" id="UP000320333"/>
    </source>
</evidence>
<dbReference type="Proteomes" id="UP000320333">
    <property type="component" value="Unassembled WGS sequence"/>
</dbReference>
<dbReference type="AlphaFoldDB" id="A0A507ELJ5"/>
<proteinExistence type="inferred from homology"/>
<reference evidence="11 12" key="1">
    <citation type="journal article" date="2019" name="Sci. Rep.">
        <title>Comparative genomics of chytrid fungi reveal insights into the obligate biotrophic and pathogenic lifestyle of Synchytrium endobioticum.</title>
        <authorList>
            <person name="van de Vossenberg B.T.L.H."/>
            <person name="Warris S."/>
            <person name="Nguyen H.D.T."/>
            <person name="van Gent-Pelzer M.P.E."/>
            <person name="Joly D.L."/>
            <person name="van de Geest H.C."/>
            <person name="Bonants P.J.M."/>
            <person name="Smith D.S."/>
            <person name="Levesque C.A."/>
            <person name="van der Lee T.A.J."/>
        </authorList>
    </citation>
    <scope>NUCLEOTIDE SEQUENCE [LARGE SCALE GENOMIC DNA]</scope>
    <source>
        <strain evidence="11 12">CBS 675.73</strain>
    </source>
</reference>
<dbReference type="GO" id="GO:0071028">
    <property type="term" value="P:nuclear mRNA surveillance"/>
    <property type="evidence" value="ECO:0007669"/>
    <property type="project" value="TreeGrafter"/>
</dbReference>
<dbReference type="Pfam" id="PF01138">
    <property type="entry name" value="RNase_PH"/>
    <property type="match status" value="1"/>
</dbReference>
<dbReference type="GO" id="GO:0003723">
    <property type="term" value="F:RNA binding"/>
    <property type="evidence" value="ECO:0007669"/>
    <property type="project" value="UniProtKB-KW"/>
</dbReference>
<sequence length="316" mass="33174">MDSVDRKRIHGPDKSVLPLPLLDSQHESVTSKTTLNPSARFDGRTHEEVRPLFARTAMVSQANGSAYIEVGCIKIICAVYGPKQITTKSKSGDHHSGGRISCDVRLAPFAGLKRKGYMKDTNEHSLAKNLATALTPSLLLAHLPKSQIDIHIQILQATAGHVSASSTSSATVLPPPSFATNLSLLLSPCITVASLALADAGIEMMDSVVGCSVGLFRRTDKNSLFWMVDPSEEERETRALGGGVWVGNAVVGVMPSVGRISGLVVDGDVGDVGVLMEAVNVCVDACAKVHDVVVKKALVDGFHAASSPVSGSSSAV</sequence>
<dbReference type="SUPFAM" id="SSF55666">
    <property type="entry name" value="Ribonuclease PH domain 2-like"/>
    <property type="match status" value="1"/>
</dbReference>
<evidence type="ECO:0000259" key="10">
    <source>
        <dbReference type="Pfam" id="PF01138"/>
    </source>
</evidence>
<evidence type="ECO:0000256" key="8">
    <source>
        <dbReference type="ARBA" id="ARBA00023242"/>
    </source>
</evidence>
<accession>A0A507ELJ5</accession>
<feature type="compositionally biased region" description="Polar residues" evidence="9">
    <location>
        <begin position="27"/>
        <end position="37"/>
    </location>
</feature>
<organism evidence="11 12">
    <name type="scientific">Chytriomyces confervae</name>
    <dbReference type="NCBI Taxonomy" id="246404"/>
    <lineage>
        <taxon>Eukaryota</taxon>
        <taxon>Fungi</taxon>
        <taxon>Fungi incertae sedis</taxon>
        <taxon>Chytridiomycota</taxon>
        <taxon>Chytridiomycota incertae sedis</taxon>
        <taxon>Chytridiomycetes</taxon>
        <taxon>Chytridiales</taxon>
        <taxon>Chytriomycetaceae</taxon>
        <taxon>Chytriomyces</taxon>
    </lineage>
</organism>
<comment type="caution">
    <text evidence="11">The sequence shown here is derived from an EMBL/GenBank/DDBJ whole genome shotgun (WGS) entry which is preliminary data.</text>
</comment>
<dbReference type="GO" id="GO:0071051">
    <property type="term" value="P:poly(A)-dependent snoRNA 3'-end processing"/>
    <property type="evidence" value="ECO:0007669"/>
    <property type="project" value="TreeGrafter"/>
</dbReference>
<evidence type="ECO:0000256" key="4">
    <source>
        <dbReference type="ARBA" id="ARBA00022490"/>
    </source>
</evidence>
<dbReference type="GO" id="GO:0016075">
    <property type="term" value="P:rRNA catabolic process"/>
    <property type="evidence" value="ECO:0007669"/>
    <property type="project" value="TreeGrafter"/>
</dbReference>
<evidence type="ECO:0000256" key="3">
    <source>
        <dbReference type="ARBA" id="ARBA00006678"/>
    </source>
</evidence>
<dbReference type="GO" id="GO:0006364">
    <property type="term" value="P:rRNA processing"/>
    <property type="evidence" value="ECO:0007669"/>
    <property type="project" value="UniProtKB-KW"/>
</dbReference>
<keyword evidence="4" id="KW-0963">Cytoplasm</keyword>
<keyword evidence="8" id="KW-0539">Nucleus</keyword>
<dbReference type="OrthoDB" id="2504340at2759"/>
<evidence type="ECO:0000313" key="11">
    <source>
        <dbReference type="EMBL" id="TPX64176.1"/>
    </source>
</evidence>
<feature type="region of interest" description="Disordered" evidence="9">
    <location>
        <begin position="1"/>
        <end position="40"/>
    </location>
</feature>
<dbReference type="GO" id="GO:0005730">
    <property type="term" value="C:nucleolus"/>
    <property type="evidence" value="ECO:0007669"/>
    <property type="project" value="TreeGrafter"/>
</dbReference>
<evidence type="ECO:0000256" key="9">
    <source>
        <dbReference type="SAM" id="MobiDB-lite"/>
    </source>
</evidence>
<dbReference type="PANTHER" id="PTHR11953">
    <property type="entry name" value="EXOSOME COMPLEX COMPONENT"/>
    <property type="match status" value="1"/>
</dbReference>
<dbReference type="GO" id="GO:0034475">
    <property type="term" value="P:U4 snRNA 3'-end processing"/>
    <property type="evidence" value="ECO:0007669"/>
    <property type="project" value="TreeGrafter"/>
</dbReference>
<keyword evidence="5" id="KW-0698">rRNA processing</keyword>
<dbReference type="InterPro" id="IPR001247">
    <property type="entry name" value="ExoRNase_PH_dom1"/>
</dbReference>
<evidence type="ECO:0000256" key="6">
    <source>
        <dbReference type="ARBA" id="ARBA00022835"/>
    </source>
</evidence>
<dbReference type="SUPFAM" id="SSF54211">
    <property type="entry name" value="Ribosomal protein S5 domain 2-like"/>
    <property type="match status" value="1"/>
</dbReference>
<comment type="similarity">
    <text evidence="3">Belongs to the RNase PH family.</text>
</comment>
<dbReference type="CDD" id="cd11371">
    <property type="entry name" value="RNase_PH_MTR3"/>
    <property type="match status" value="1"/>
</dbReference>
<dbReference type="InterPro" id="IPR050080">
    <property type="entry name" value="RNase_PH"/>
</dbReference>
<dbReference type="Gene3D" id="3.30.230.70">
    <property type="entry name" value="GHMP Kinase, N-terminal domain"/>
    <property type="match status" value="1"/>
</dbReference>
<comment type="subcellular location">
    <subcellularLocation>
        <location evidence="2">Cytoplasm</location>
    </subcellularLocation>
    <subcellularLocation>
        <location evidence="1">Nucleus</location>
    </subcellularLocation>
</comment>
<dbReference type="PANTHER" id="PTHR11953:SF2">
    <property type="entry name" value="EXOSOME COMPLEX COMPONENT MTR3"/>
    <property type="match status" value="1"/>
</dbReference>
<dbReference type="InterPro" id="IPR036345">
    <property type="entry name" value="ExoRNase_PH_dom2_sf"/>
</dbReference>
<evidence type="ECO:0000256" key="5">
    <source>
        <dbReference type="ARBA" id="ARBA00022552"/>
    </source>
</evidence>
<keyword evidence="6" id="KW-0271">Exosome</keyword>
<evidence type="ECO:0000256" key="2">
    <source>
        <dbReference type="ARBA" id="ARBA00004496"/>
    </source>
</evidence>
<dbReference type="EMBL" id="QEAP01000559">
    <property type="protein sequence ID" value="TPX64176.1"/>
    <property type="molecule type" value="Genomic_DNA"/>
</dbReference>
<keyword evidence="12" id="KW-1185">Reference proteome</keyword>